<comment type="caution">
    <text evidence="2">The sequence shown here is derived from an EMBL/GenBank/DDBJ whole genome shotgun (WGS) entry which is preliminary data.</text>
</comment>
<protein>
    <submittedName>
        <fullName evidence="2">Uncharacterized protein</fullName>
    </submittedName>
</protein>
<dbReference type="InterPro" id="IPR011989">
    <property type="entry name" value="ARM-like"/>
</dbReference>
<feature type="signal peptide" evidence="1">
    <location>
        <begin position="1"/>
        <end position="19"/>
    </location>
</feature>
<evidence type="ECO:0000256" key="1">
    <source>
        <dbReference type="SAM" id="SignalP"/>
    </source>
</evidence>
<evidence type="ECO:0000313" key="3">
    <source>
        <dbReference type="Proteomes" id="UP001497472"/>
    </source>
</evidence>
<evidence type="ECO:0000313" key="2">
    <source>
        <dbReference type="EMBL" id="CAK1541190.1"/>
    </source>
</evidence>
<dbReference type="EMBL" id="CAVLEF010000002">
    <property type="protein sequence ID" value="CAK1541190.1"/>
    <property type="molecule type" value="Genomic_DNA"/>
</dbReference>
<dbReference type="Gene3D" id="1.25.10.10">
    <property type="entry name" value="Leucine-rich Repeat Variant"/>
    <property type="match status" value="1"/>
</dbReference>
<reference evidence="2 3" key="1">
    <citation type="submission" date="2023-11" db="EMBL/GenBank/DDBJ databases">
        <authorList>
            <person name="Okamura Y."/>
        </authorList>
    </citation>
    <scope>NUCLEOTIDE SEQUENCE [LARGE SCALE GENOMIC DNA]</scope>
</reference>
<name>A0AAV1IW86_9NEOP</name>
<keyword evidence="1" id="KW-0732">Signal</keyword>
<dbReference type="SUPFAM" id="SSF48371">
    <property type="entry name" value="ARM repeat"/>
    <property type="match status" value="1"/>
</dbReference>
<dbReference type="InterPro" id="IPR016024">
    <property type="entry name" value="ARM-type_fold"/>
</dbReference>
<dbReference type="AlphaFoldDB" id="A0AAV1IW86"/>
<sequence length="340" mass="39031">MMHILRILIVIYFIKSSWAGDENQDPDSISPHVRNLENIISNIESLTLQAEKSRLEGILPIEETNKLLNSIAKSMAALTEMISAKNNTYAFFKLNAVDRILIPNIRSVYLPLRGQFLILIKTLFSTAPTTSRNLLPINIVDMLLDVFENDDDLALKAHALDILYEWLPNSPKLQARVMKLKGLEPFYNQISKLDTDVVLKLLDLFNTILEEHLQARNKDQRNRGDFENYKLYQMIGLVERMSTGTVCNGLLNIFKATTAFSDNNEEILAPVFKLMKNIKPYCIELYLGKSSAVEVFADITKYIKDNEDIDFKGLGLNITEIKMILNDYNQQLREYFKDEL</sequence>
<organism evidence="2 3">
    <name type="scientific">Leptosia nina</name>
    <dbReference type="NCBI Taxonomy" id="320188"/>
    <lineage>
        <taxon>Eukaryota</taxon>
        <taxon>Metazoa</taxon>
        <taxon>Ecdysozoa</taxon>
        <taxon>Arthropoda</taxon>
        <taxon>Hexapoda</taxon>
        <taxon>Insecta</taxon>
        <taxon>Pterygota</taxon>
        <taxon>Neoptera</taxon>
        <taxon>Endopterygota</taxon>
        <taxon>Lepidoptera</taxon>
        <taxon>Glossata</taxon>
        <taxon>Ditrysia</taxon>
        <taxon>Papilionoidea</taxon>
        <taxon>Pieridae</taxon>
        <taxon>Pierinae</taxon>
        <taxon>Leptosia</taxon>
    </lineage>
</organism>
<proteinExistence type="predicted"/>
<keyword evidence="3" id="KW-1185">Reference proteome</keyword>
<accession>A0AAV1IW86</accession>
<dbReference type="Proteomes" id="UP001497472">
    <property type="component" value="Unassembled WGS sequence"/>
</dbReference>
<feature type="chain" id="PRO_5043897842" evidence="1">
    <location>
        <begin position="20"/>
        <end position="340"/>
    </location>
</feature>
<gene>
    <name evidence="2" type="ORF">LNINA_LOCUS1194</name>
</gene>